<keyword evidence="1" id="KW-0227">DNA damage</keyword>
<dbReference type="Proteomes" id="UP000585272">
    <property type="component" value="Unassembled WGS sequence"/>
</dbReference>
<dbReference type="SUPFAM" id="SSF46767">
    <property type="entry name" value="Methylated DNA-protein cysteine methyltransferase, C-terminal domain"/>
    <property type="match status" value="1"/>
</dbReference>
<dbReference type="GO" id="GO:0003908">
    <property type="term" value="F:methylated-DNA-[protein]-cysteine S-methyltransferase activity"/>
    <property type="evidence" value="ECO:0007669"/>
    <property type="project" value="UniProtKB-EC"/>
</dbReference>
<dbReference type="CDD" id="cd06445">
    <property type="entry name" value="ATase"/>
    <property type="match status" value="1"/>
</dbReference>
<dbReference type="InterPro" id="IPR036217">
    <property type="entry name" value="MethylDNA_cys_MeTrfase_DNAb"/>
</dbReference>
<evidence type="ECO:0000313" key="3">
    <source>
        <dbReference type="EMBL" id="MBB4663230.1"/>
    </source>
</evidence>
<protein>
    <submittedName>
        <fullName evidence="3">Methylated-DNA-[protein]-cysteine S-methyltransferase</fullName>
        <ecNumber evidence="3">2.1.1.63</ecNumber>
    </submittedName>
</protein>
<dbReference type="PANTHER" id="PTHR10815">
    <property type="entry name" value="METHYLATED-DNA--PROTEIN-CYSTEINE METHYLTRANSFERASE"/>
    <property type="match status" value="1"/>
</dbReference>
<proteinExistence type="predicted"/>
<dbReference type="Gene3D" id="1.10.10.10">
    <property type="entry name" value="Winged helix-like DNA-binding domain superfamily/Winged helix DNA-binding domain"/>
    <property type="match status" value="1"/>
</dbReference>
<evidence type="ECO:0000313" key="4">
    <source>
        <dbReference type="Proteomes" id="UP000585272"/>
    </source>
</evidence>
<dbReference type="EC" id="2.1.1.63" evidence="3"/>
<dbReference type="AlphaFoldDB" id="A0A840IH03"/>
<sequence length="181" mass="18387">MTLATATVPTPPGPFTVVVDGDGAVVASGWAPDAERLLDAIGPDRLPRLAAALADGSLERRDELGAVTDAVAAYVGGDLAAIDAIPVAATGTPFLRLAWSELRAIPAGAPETYGQLAARCERPRAIRAAGSACARNPTALFVPCHRVTRTGGALGGFLYGLDVKRWLLAHEAAAAPALAAG</sequence>
<dbReference type="InterPro" id="IPR014048">
    <property type="entry name" value="MethylDNA_cys_MeTrfase_DNA-bd"/>
</dbReference>
<dbReference type="GO" id="GO:0032259">
    <property type="term" value="P:methylation"/>
    <property type="evidence" value="ECO:0007669"/>
    <property type="project" value="UniProtKB-KW"/>
</dbReference>
<keyword evidence="4" id="KW-1185">Reference proteome</keyword>
<accession>A0A840IH03</accession>
<dbReference type="GO" id="GO:0006281">
    <property type="term" value="P:DNA repair"/>
    <property type="evidence" value="ECO:0007669"/>
    <property type="project" value="InterPro"/>
</dbReference>
<keyword evidence="3" id="KW-0489">Methyltransferase</keyword>
<dbReference type="NCBIfam" id="TIGR00589">
    <property type="entry name" value="ogt"/>
    <property type="match status" value="1"/>
</dbReference>
<organism evidence="3 4">
    <name type="scientific">Conexibacter arvalis</name>
    <dbReference type="NCBI Taxonomy" id="912552"/>
    <lineage>
        <taxon>Bacteria</taxon>
        <taxon>Bacillati</taxon>
        <taxon>Actinomycetota</taxon>
        <taxon>Thermoleophilia</taxon>
        <taxon>Solirubrobacterales</taxon>
        <taxon>Conexibacteraceae</taxon>
        <taxon>Conexibacter</taxon>
    </lineage>
</organism>
<comment type="caution">
    <text evidence="3">The sequence shown here is derived from an EMBL/GenBank/DDBJ whole genome shotgun (WGS) entry which is preliminary data.</text>
</comment>
<dbReference type="RefSeq" id="WP_183342955.1">
    <property type="nucleotide sequence ID" value="NZ_JACHNU010000003.1"/>
</dbReference>
<dbReference type="PANTHER" id="PTHR10815:SF5">
    <property type="entry name" value="METHYLATED-DNA--PROTEIN-CYSTEINE METHYLTRANSFERASE"/>
    <property type="match status" value="1"/>
</dbReference>
<dbReference type="EMBL" id="JACHNU010000003">
    <property type="protein sequence ID" value="MBB4663230.1"/>
    <property type="molecule type" value="Genomic_DNA"/>
</dbReference>
<name>A0A840IH03_9ACTN</name>
<dbReference type="InterPro" id="IPR036388">
    <property type="entry name" value="WH-like_DNA-bd_sf"/>
</dbReference>
<feature type="domain" description="Methylated-DNA-[protein]-cysteine S-methyltransferase DNA binding" evidence="2">
    <location>
        <begin position="94"/>
        <end position="172"/>
    </location>
</feature>
<reference evidence="3 4" key="1">
    <citation type="submission" date="2020-08" db="EMBL/GenBank/DDBJ databases">
        <title>Genomic Encyclopedia of Archaeal and Bacterial Type Strains, Phase II (KMG-II): from individual species to whole genera.</title>
        <authorList>
            <person name="Goeker M."/>
        </authorList>
    </citation>
    <scope>NUCLEOTIDE SEQUENCE [LARGE SCALE GENOMIC DNA]</scope>
    <source>
        <strain evidence="3 4">DSM 23288</strain>
    </source>
</reference>
<keyword evidence="3" id="KW-0808">Transferase</keyword>
<gene>
    <name evidence="3" type="ORF">BDZ31_002819</name>
</gene>
<evidence type="ECO:0000256" key="1">
    <source>
        <dbReference type="ARBA" id="ARBA00022763"/>
    </source>
</evidence>
<evidence type="ECO:0000259" key="2">
    <source>
        <dbReference type="Pfam" id="PF01035"/>
    </source>
</evidence>
<dbReference type="Pfam" id="PF01035">
    <property type="entry name" value="DNA_binding_1"/>
    <property type="match status" value="1"/>
</dbReference>